<keyword evidence="1" id="KW-0812">Transmembrane</keyword>
<dbReference type="Proteomes" id="UP000828390">
    <property type="component" value="Unassembled WGS sequence"/>
</dbReference>
<feature type="transmembrane region" description="Helical" evidence="1">
    <location>
        <begin position="84"/>
        <end position="103"/>
    </location>
</feature>
<dbReference type="GO" id="GO:0005783">
    <property type="term" value="C:endoplasmic reticulum"/>
    <property type="evidence" value="ECO:0007669"/>
    <property type="project" value="TreeGrafter"/>
</dbReference>
<comment type="caution">
    <text evidence="2">The sequence shown here is derived from an EMBL/GenBank/DDBJ whole genome shotgun (WGS) entry which is preliminary data.</text>
</comment>
<dbReference type="InterPro" id="IPR019396">
    <property type="entry name" value="TM_Fragile-X-F-assoc"/>
</dbReference>
<dbReference type="Pfam" id="PF10269">
    <property type="entry name" value="Tmemb_185A"/>
    <property type="match status" value="1"/>
</dbReference>
<gene>
    <name evidence="2" type="ORF">DPMN_006768</name>
</gene>
<keyword evidence="1" id="KW-1133">Transmembrane helix</keyword>
<evidence type="ECO:0000313" key="2">
    <source>
        <dbReference type="EMBL" id="KAH3882823.1"/>
    </source>
</evidence>
<dbReference type="CDD" id="cd22816">
    <property type="entry name" value="TMEM203"/>
    <property type="match status" value="1"/>
</dbReference>
<keyword evidence="1" id="KW-0472">Membrane</keyword>
<evidence type="ECO:0000256" key="1">
    <source>
        <dbReference type="SAM" id="Phobius"/>
    </source>
</evidence>
<sequence>MLAAMFLNLKEIVKWFGMTTFEIWVHLVSILIFSILMVLKLEGVSTMTWWSTFSPLFIADGLNSYFCIIVFIRQFEDFSFRMAGGRLLSSMLIISLLFVFKFLLCQKLSDRFSTYSHTEVIVPLFLLLVVLSIRSCQPRS</sequence>
<protein>
    <recommendedName>
        <fullName evidence="4">Transmembrane protein 203</fullName>
    </recommendedName>
</protein>
<evidence type="ECO:0000313" key="3">
    <source>
        <dbReference type="Proteomes" id="UP000828390"/>
    </source>
</evidence>
<dbReference type="PANTHER" id="PTHR13568">
    <property type="entry name" value="FAM11A, B PROTEIN"/>
    <property type="match status" value="1"/>
</dbReference>
<proteinExistence type="predicted"/>
<keyword evidence="3" id="KW-1185">Reference proteome</keyword>
<reference evidence="2" key="2">
    <citation type="submission" date="2020-11" db="EMBL/GenBank/DDBJ databases">
        <authorList>
            <person name="McCartney M.A."/>
            <person name="Auch B."/>
            <person name="Kono T."/>
            <person name="Mallez S."/>
            <person name="Becker A."/>
            <person name="Gohl D.M."/>
            <person name="Silverstein K.A.T."/>
            <person name="Koren S."/>
            <person name="Bechman K.B."/>
            <person name="Herman A."/>
            <person name="Abrahante J.E."/>
            <person name="Garbe J."/>
        </authorList>
    </citation>
    <scope>NUCLEOTIDE SEQUENCE</scope>
    <source>
        <strain evidence="2">Duluth1</strain>
        <tissue evidence="2">Whole animal</tissue>
    </source>
</reference>
<feature type="transmembrane region" description="Helical" evidence="1">
    <location>
        <begin position="53"/>
        <end position="72"/>
    </location>
</feature>
<organism evidence="2 3">
    <name type="scientific">Dreissena polymorpha</name>
    <name type="common">Zebra mussel</name>
    <name type="synonym">Mytilus polymorpha</name>
    <dbReference type="NCBI Taxonomy" id="45954"/>
    <lineage>
        <taxon>Eukaryota</taxon>
        <taxon>Metazoa</taxon>
        <taxon>Spiralia</taxon>
        <taxon>Lophotrochozoa</taxon>
        <taxon>Mollusca</taxon>
        <taxon>Bivalvia</taxon>
        <taxon>Autobranchia</taxon>
        <taxon>Heteroconchia</taxon>
        <taxon>Euheterodonta</taxon>
        <taxon>Imparidentia</taxon>
        <taxon>Neoheterodontei</taxon>
        <taxon>Myida</taxon>
        <taxon>Dreissenoidea</taxon>
        <taxon>Dreissenidae</taxon>
        <taxon>Dreissena</taxon>
    </lineage>
</organism>
<accession>A0A9D4RXS1</accession>
<reference evidence="2" key="1">
    <citation type="journal article" date="2019" name="bioRxiv">
        <title>The Genome of the Zebra Mussel, Dreissena polymorpha: A Resource for Invasive Species Research.</title>
        <authorList>
            <person name="McCartney M.A."/>
            <person name="Auch B."/>
            <person name="Kono T."/>
            <person name="Mallez S."/>
            <person name="Zhang Y."/>
            <person name="Obille A."/>
            <person name="Becker A."/>
            <person name="Abrahante J.E."/>
            <person name="Garbe J."/>
            <person name="Badalamenti J.P."/>
            <person name="Herman A."/>
            <person name="Mangelson H."/>
            <person name="Liachko I."/>
            <person name="Sullivan S."/>
            <person name="Sone E.D."/>
            <person name="Koren S."/>
            <person name="Silverstein K.A.T."/>
            <person name="Beckman K.B."/>
            <person name="Gohl D.M."/>
        </authorList>
    </citation>
    <scope>NUCLEOTIDE SEQUENCE</scope>
    <source>
        <strain evidence="2">Duluth1</strain>
        <tissue evidence="2">Whole animal</tissue>
    </source>
</reference>
<dbReference type="GO" id="GO:0006874">
    <property type="term" value="P:intracellular calcium ion homeostasis"/>
    <property type="evidence" value="ECO:0007669"/>
    <property type="project" value="TreeGrafter"/>
</dbReference>
<evidence type="ECO:0008006" key="4">
    <source>
        <dbReference type="Google" id="ProtNLM"/>
    </source>
</evidence>
<dbReference type="PANTHER" id="PTHR13568:SF9">
    <property type="entry name" value="TRANSMEMBRANE PROTEIN 203"/>
    <property type="match status" value="1"/>
</dbReference>
<name>A0A9D4RXS1_DREPO</name>
<feature type="transmembrane region" description="Helical" evidence="1">
    <location>
        <begin position="21"/>
        <end position="41"/>
    </location>
</feature>
<dbReference type="AlphaFoldDB" id="A0A9D4RXS1"/>
<dbReference type="EMBL" id="JAIWYP010000001">
    <property type="protein sequence ID" value="KAH3882823.1"/>
    <property type="molecule type" value="Genomic_DNA"/>
</dbReference>